<comment type="caution">
    <text evidence="1">The sequence shown here is derived from an EMBL/GenBank/DDBJ whole genome shotgun (WGS) entry which is preliminary data.</text>
</comment>
<protein>
    <submittedName>
        <fullName evidence="1">Uncharacterized protein</fullName>
    </submittedName>
</protein>
<sequence length="143" mass="16315">MPQKIKFSRKLQKRFDRKEVPKSKEAAVLRDSSLSFLAREVAPEKTAALCFLMYLNIPTAKIIDLICDLENGFMSCDDAKKTSILLTGLIRWKEIKCGCKEREKVKEMDRALRELGKTEIADVFMERHGNQTELTSDAFANLG</sequence>
<name>A0ABQ9E8W1_TEGGR</name>
<gene>
    <name evidence="1" type="ORF">KUTeg_020751</name>
</gene>
<dbReference type="Proteomes" id="UP001217089">
    <property type="component" value="Unassembled WGS sequence"/>
</dbReference>
<organism evidence="1 2">
    <name type="scientific">Tegillarca granosa</name>
    <name type="common">Malaysian cockle</name>
    <name type="synonym">Anadara granosa</name>
    <dbReference type="NCBI Taxonomy" id="220873"/>
    <lineage>
        <taxon>Eukaryota</taxon>
        <taxon>Metazoa</taxon>
        <taxon>Spiralia</taxon>
        <taxon>Lophotrochozoa</taxon>
        <taxon>Mollusca</taxon>
        <taxon>Bivalvia</taxon>
        <taxon>Autobranchia</taxon>
        <taxon>Pteriomorphia</taxon>
        <taxon>Arcoida</taxon>
        <taxon>Arcoidea</taxon>
        <taxon>Arcidae</taxon>
        <taxon>Tegillarca</taxon>
    </lineage>
</organism>
<keyword evidence="2" id="KW-1185">Reference proteome</keyword>
<evidence type="ECO:0000313" key="2">
    <source>
        <dbReference type="Proteomes" id="UP001217089"/>
    </source>
</evidence>
<evidence type="ECO:0000313" key="1">
    <source>
        <dbReference type="EMBL" id="KAJ8301764.1"/>
    </source>
</evidence>
<dbReference type="EMBL" id="JARBDR010000918">
    <property type="protein sequence ID" value="KAJ8301764.1"/>
    <property type="molecule type" value="Genomic_DNA"/>
</dbReference>
<reference evidence="1 2" key="1">
    <citation type="submission" date="2022-12" db="EMBL/GenBank/DDBJ databases">
        <title>Chromosome-level genome of Tegillarca granosa.</title>
        <authorList>
            <person name="Kim J."/>
        </authorList>
    </citation>
    <scope>NUCLEOTIDE SEQUENCE [LARGE SCALE GENOMIC DNA]</scope>
    <source>
        <strain evidence="1">Teg-2019</strain>
        <tissue evidence="1">Adductor muscle</tissue>
    </source>
</reference>
<proteinExistence type="predicted"/>
<accession>A0ABQ9E8W1</accession>